<evidence type="ECO:0000256" key="1">
    <source>
        <dbReference type="SAM" id="Coils"/>
    </source>
</evidence>
<keyword evidence="1" id="KW-0175">Coiled coil</keyword>
<comment type="caution">
    <text evidence="3">The sequence shown here is derived from an EMBL/GenBank/DDBJ whole genome shotgun (WGS) entry which is preliminary data.</text>
</comment>
<feature type="compositionally biased region" description="Basic and acidic residues" evidence="2">
    <location>
        <begin position="39"/>
        <end position="52"/>
    </location>
</feature>
<dbReference type="AlphaFoldDB" id="A0A2M7QI16"/>
<gene>
    <name evidence="3" type="ORF">COY87_05195</name>
</gene>
<sequence>MLEGPVATMEGGAAIANPAQPEVTSAKPSSESTNAKKPIFKEADLPELKKGDTDHDMLKQIAEGDGKRENKTGSAFDKINKNIAELTERINKGEGNVDKAKQILGNLLKTREQFYLSVAQGINPDIKAVEGKQNVYQIGEAKIYGSVIAVLDATSSLESHKVLAERLKLKSPSAETTSVMGENLPPKKLIESAIVFSGSSAQDRIQPFSADMDMAEHVKIKAKTAEEAGQILAESISTNVNKQINITDSKGNKIALHFLEMKAGGNYPPDAATELQGQKLRWSVQEIKQGYLEYKKQDGQIARITLDQACQDPKMLKVDYVGVTDDTVVEVTKVSTVIAKDDNEKTLIDNSSGQADAYQEIYFDDPSEMGLLNETSDPEKYLSYVKAFNGEMKKYSQPGHENKLKVAKRMYNLLKVNGDLAISQELSGIFSSDAAAMYQLVDRLGMTQQAVKVGLNISPQREIMTQRLKDLIGKRSDSQSKNLLEILNNQGNSSNIEEMRKTVLNICNQEVTVFMENHPKINDKMKSIVNS</sequence>
<dbReference type="EMBL" id="PFLI01000180">
    <property type="protein sequence ID" value="PIY71626.1"/>
    <property type="molecule type" value="Genomic_DNA"/>
</dbReference>
<feature type="region of interest" description="Disordered" evidence="2">
    <location>
        <begin position="1"/>
        <end position="52"/>
    </location>
</feature>
<accession>A0A2M7QI16</accession>
<feature type="coiled-coil region" evidence="1">
    <location>
        <begin position="76"/>
        <end position="103"/>
    </location>
</feature>
<name>A0A2M7QI16_9BACT</name>
<feature type="compositionally biased region" description="Polar residues" evidence="2">
    <location>
        <begin position="22"/>
        <end position="35"/>
    </location>
</feature>
<proteinExistence type="predicted"/>
<dbReference type="Proteomes" id="UP000229401">
    <property type="component" value="Unassembled WGS sequence"/>
</dbReference>
<reference evidence="4" key="1">
    <citation type="submission" date="2017-09" db="EMBL/GenBank/DDBJ databases">
        <title>Depth-based differentiation of microbial function through sediment-hosted aquifers and enrichment of novel symbionts in the deep terrestrial subsurface.</title>
        <authorList>
            <person name="Probst A.J."/>
            <person name="Ladd B."/>
            <person name="Jarett J.K."/>
            <person name="Geller-Mcgrath D.E."/>
            <person name="Sieber C.M.K."/>
            <person name="Emerson J.B."/>
            <person name="Anantharaman K."/>
            <person name="Thomas B.C."/>
            <person name="Malmstrom R."/>
            <person name="Stieglmeier M."/>
            <person name="Klingl A."/>
            <person name="Woyke T."/>
            <person name="Ryan C.M."/>
            <person name="Banfield J.F."/>
        </authorList>
    </citation>
    <scope>NUCLEOTIDE SEQUENCE [LARGE SCALE GENOMIC DNA]</scope>
</reference>
<evidence type="ECO:0000256" key="2">
    <source>
        <dbReference type="SAM" id="MobiDB-lite"/>
    </source>
</evidence>
<organism evidence="3 4">
    <name type="scientific">Candidatus Roizmanbacteria bacterium CG_4_10_14_0_8_um_filter_33_9</name>
    <dbReference type="NCBI Taxonomy" id="1974826"/>
    <lineage>
        <taxon>Bacteria</taxon>
        <taxon>Candidatus Roizmaniibacteriota</taxon>
    </lineage>
</organism>
<protein>
    <submittedName>
        <fullName evidence="3">Uncharacterized protein</fullName>
    </submittedName>
</protein>
<evidence type="ECO:0000313" key="4">
    <source>
        <dbReference type="Proteomes" id="UP000229401"/>
    </source>
</evidence>
<evidence type="ECO:0000313" key="3">
    <source>
        <dbReference type="EMBL" id="PIY71626.1"/>
    </source>
</evidence>